<dbReference type="Proteomes" id="UP001201812">
    <property type="component" value="Unassembled WGS sequence"/>
</dbReference>
<dbReference type="AlphaFoldDB" id="A0AAD4N0U9"/>
<evidence type="ECO:0000313" key="2">
    <source>
        <dbReference type="EMBL" id="KAI1709796.1"/>
    </source>
</evidence>
<feature type="compositionally biased region" description="Basic and acidic residues" evidence="1">
    <location>
        <begin position="493"/>
        <end position="507"/>
    </location>
</feature>
<keyword evidence="3" id="KW-1185">Reference proteome</keyword>
<dbReference type="Gene3D" id="3.30.160.60">
    <property type="entry name" value="Classic Zinc Finger"/>
    <property type="match status" value="1"/>
</dbReference>
<protein>
    <submittedName>
        <fullName evidence="2">Uncharacterized protein</fullName>
    </submittedName>
</protein>
<feature type="region of interest" description="Disordered" evidence="1">
    <location>
        <begin position="392"/>
        <end position="507"/>
    </location>
</feature>
<reference evidence="2" key="1">
    <citation type="submission" date="2022-01" db="EMBL/GenBank/DDBJ databases">
        <title>Genome Sequence Resource for Two Populations of Ditylenchus destructor, the Migratory Endoparasitic Phytonematode.</title>
        <authorList>
            <person name="Zhang H."/>
            <person name="Lin R."/>
            <person name="Xie B."/>
        </authorList>
    </citation>
    <scope>NUCLEOTIDE SEQUENCE</scope>
    <source>
        <strain evidence="2">BazhouSP</strain>
    </source>
</reference>
<dbReference type="EMBL" id="JAKKPZ010000029">
    <property type="protein sequence ID" value="KAI1709796.1"/>
    <property type="molecule type" value="Genomic_DNA"/>
</dbReference>
<feature type="compositionally biased region" description="Low complexity" evidence="1">
    <location>
        <begin position="406"/>
        <end position="436"/>
    </location>
</feature>
<feature type="region of interest" description="Disordered" evidence="1">
    <location>
        <begin position="182"/>
        <end position="202"/>
    </location>
</feature>
<feature type="region of interest" description="Disordered" evidence="1">
    <location>
        <begin position="312"/>
        <end position="334"/>
    </location>
</feature>
<feature type="region of interest" description="Disordered" evidence="1">
    <location>
        <begin position="348"/>
        <end position="370"/>
    </location>
</feature>
<sequence>MSAVHRCAACAKNNKEMLFVNIDCLLSHIRKNHVDNAPRYPCPVCRKLFLTEQRLARHLLYSDPIQNATQCGKNMPPSEKAKASDTVLAYEVMELSVQELIRANKTIKEEIGTDYFTGNVTNKAPDVTANAIDKRANRSPESPIPPEPSTTRSQVYETTPAPPNAVTVVTEIAAANQEISTAQDEEQNLRDQELQNTPAPQNNTTMVTEIVAPSEVQSTSRQEMSRAEDEEQNRAIQSLLSFGDYDDPDNWLNFDMTDTPGTMIAAPVNEDFGFEQQDVSYLNLNPPLSDALVQQIENNNSLMAEAQNPENLQLNKENTPPPDTASIAGPSSEGNAFQVPKIVIAPPKNLQVTPKAGPSNKSILDRPALNERSAEKKVRFISGDTVEKVRKKVAAKHKIDSDEESSSSNSSQTSGSSSSSSSSSPPRSPSPQFESPIAPVFTRPQLARRGRKRTINREPTRRGLKRAIQEESPRYNTRLRTRERGASWSPQRWGEEKEQAKNRDENN</sequence>
<proteinExistence type="predicted"/>
<organism evidence="2 3">
    <name type="scientific">Ditylenchus destructor</name>
    <dbReference type="NCBI Taxonomy" id="166010"/>
    <lineage>
        <taxon>Eukaryota</taxon>
        <taxon>Metazoa</taxon>
        <taxon>Ecdysozoa</taxon>
        <taxon>Nematoda</taxon>
        <taxon>Chromadorea</taxon>
        <taxon>Rhabditida</taxon>
        <taxon>Tylenchina</taxon>
        <taxon>Tylenchomorpha</taxon>
        <taxon>Sphaerularioidea</taxon>
        <taxon>Anguinidae</taxon>
        <taxon>Anguininae</taxon>
        <taxon>Ditylenchus</taxon>
    </lineage>
</organism>
<name>A0AAD4N0U9_9BILA</name>
<accession>A0AAD4N0U9</accession>
<feature type="compositionally biased region" description="Basic and acidic residues" evidence="1">
    <location>
        <begin position="455"/>
        <end position="473"/>
    </location>
</feature>
<feature type="region of interest" description="Disordered" evidence="1">
    <location>
        <begin position="127"/>
        <end position="158"/>
    </location>
</feature>
<evidence type="ECO:0000313" key="3">
    <source>
        <dbReference type="Proteomes" id="UP001201812"/>
    </source>
</evidence>
<evidence type="ECO:0000256" key="1">
    <source>
        <dbReference type="SAM" id="MobiDB-lite"/>
    </source>
</evidence>
<comment type="caution">
    <text evidence="2">The sequence shown here is derived from an EMBL/GenBank/DDBJ whole genome shotgun (WGS) entry which is preliminary data.</text>
</comment>
<gene>
    <name evidence="2" type="ORF">DdX_11189</name>
</gene>